<evidence type="ECO:0000256" key="2">
    <source>
        <dbReference type="ARBA" id="ARBA00008892"/>
    </source>
</evidence>
<protein>
    <recommendedName>
        <fullName evidence="12">ATP synthase complex subunit 8</fullName>
    </recommendedName>
</protein>
<evidence type="ECO:0000256" key="9">
    <source>
        <dbReference type="ARBA" id="ARBA00023128"/>
    </source>
</evidence>
<dbReference type="EMBL" id="KM247363">
    <property type="protein sequence ID" value="AIZ97062.1"/>
    <property type="molecule type" value="Genomic_DNA"/>
</dbReference>
<evidence type="ECO:0000313" key="14">
    <source>
        <dbReference type="EMBL" id="AIZ97062.1"/>
    </source>
</evidence>
<keyword evidence="6 12" id="KW-0375">Hydrogen ion transport</keyword>
<reference evidence="14" key="1">
    <citation type="submission" date="2014-07" db="EMBL/GenBank/DDBJ databases">
        <title>A systematic study of Ichneumonosoma Meijere, Pelmatops Enderlein, Pseudopelmatops Shiraki and Soita Walker (Diptera: Tephritidae).</title>
        <authorList>
            <person name="Chen X.-L."/>
            <person name="Norrbom A."/>
            <person name="Zhu C.-D."/>
        </authorList>
    </citation>
    <scope>NUCLEOTIDE SEQUENCE</scope>
</reference>
<dbReference type="AlphaFoldDB" id="A0A0K0LG02"/>
<keyword evidence="5 12" id="KW-0812">Transmembrane</keyword>
<keyword evidence="3 12" id="KW-0813">Transport</keyword>
<keyword evidence="4 12" id="KW-0138">CF(0)</keyword>
<keyword evidence="11" id="KW-0066">ATP synthesis</keyword>
<evidence type="ECO:0000256" key="3">
    <source>
        <dbReference type="ARBA" id="ARBA00022448"/>
    </source>
</evidence>
<keyword evidence="7 13" id="KW-1133">Transmembrane helix</keyword>
<comment type="subcellular location">
    <subcellularLocation>
        <location evidence="1 12">Mitochondrion membrane</location>
        <topology evidence="1 12">Single-pass membrane protein</topology>
    </subcellularLocation>
</comment>
<name>A0A0K0LG02_9NEOB</name>
<organism evidence="14">
    <name type="scientific">Cornufer vitiensis</name>
    <name type="common">Fiji tree frog</name>
    <dbReference type="NCBI Taxonomy" id="58512"/>
    <lineage>
        <taxon>Eukaryota</taxon>
        <taxon>Metazoa</taxon>
        <taxon>Chordata</taxon>
        <taxon>Craniata</taxon>
        <taxon>Vertebrata</taxon>
        <taxon>Euteleostomi</taxon>
        <taxon>Amphibia</taxon>
        <taxon>Batrachia</taxon>
        <taxon>Anura</taxon>
        <taxon>Neobatrachia</taxon>
        <taxon>Ranoidea</taxon>
        <taxon>Ceratobatrachidae</taxon>
        <taxon>Ceratobatrachinae</taxon>
        <taxon>Cornufer</taxon>
    </lineage>
</organism>
<dbReference type="GO" id="GO:0045259">
    <property type="term" value="C:proton-transporting ATP synthase complex"/>
    <property type="evidence" value="ECO:0007669"/>
    <property type="project" value="UniProtKB-KW"/>
</dbReference>
<dbReference type="Pfam" id="PF00895">
    <property type="entry name" value="ATP-synt_8"/>
    <property type="match status" value="1"/>
</dbReference>
<dbReference type="GO" id="GO:0031966">
    <property type="term" value="C:mitochondrial membrane"/>
    <property type="evidence" value="ECO:0007669"/>
    <property type="project" value="UniProtKB-SubCell"/>
</dbReference>
<evidence type="ECO:0000256" key="4">
    <source>
        <dbReference type="ARBA" id="ARBA00022547"/>
    </source>
</evidence>
<geneLocation type="mitochondrion" evidence="14"/>
<evidence type="ECO:0000256" key="8">
    <source>
        <dbReference type="ARBA" id="ARBA00023065"/>
    </source>
</evidence>
<evidence type="ECO:0000256" key="6">
    <source>
        <dbReference type="ARBA" id="ARBA00022781"/>
    </source>
</evidence>
<dbReference type="InterPro" id="IPR001421">
    <property type="entry name" value="ATP8_metazoa"/>
</dbReference>
<gene>
    <name evidence="14" type="primary">ATP8</name>
</gene>
<sequence>MPQLILHPWFLIFLFTWTSFLFFTPKKILSYTTLNSFIPDLVFHQIPSWTWPWQ</sequence>
<proteinExistence type="inferred from homology"/>
<dbReference type="GO" id="GO:0015986">
    <property type="term" value="P:proton motive force-driven ATP synthesis"/>
    <property type="evidence" value="ECO:0007669"/>
    <property type="project" value="InterPro"/>
</dbReference>
<keyword evidence="9 12" id="KW-0496">Mitochondrion</keyword>
<feature type="transmembrane region" description="Helical" evidence="13">
    <location>
        <begin position="6"/>
        <end position="24"/>
    </location>
</feature>
<evidence type="ECO:0000256" key="12">
    <source>
        <dbReference type="RuleBase" id="RU003661"/>
    </source>
</evidence>
<evidence type="ECO:0000256" key="7">
    <source>
        <dbReference type="ARBA" id="ARBA00022989"/>
    </source>
</evidence>
<evidence type="ECO:0000256" key="1">
    <source>
        <dbReference type="ARBA" id="ARBA00004304"/>
    </source>
</evidence>
<evidence type="ECO:0000256" key="11">
    <source>
        <dbReference type="ARBA" id="ARBA00023310"/>
    </source>
</evidence>
<dbReference type="GO" id="GO:0015078">
    <property type="term" value="F:proton transmembrane transporter activity"/>
    <property type="evidence" value="ECO:0007669"/>
    <property type="project" value="InterPro"/>
</dbReference>
<evidence type="ECO:0000256" key="13">
    <source>
        <dbReference type="SAM" id="Phobius"/>
    </source>
</evidence>
<keyword evidence="10 13" id="KW-0472">Membrane</keyword>
<comment type="similarity">
    <text evidence="2 12">Belongs to the ATPase protein 8 family.</text>
</comment>
<evidence type="ECO:0000256" key="5">
    <source>
        <dbReference type="ARBA" id="ARBA00022692"/>
    </source>
</evidence>
<keyword evidence="8 12" id="KW-0406">Ion transport</keyword>
<evidence type="ECO:0000256" key="10">
    <source>
        <dbReference type="ARBA" id="ARBA00023136"/>
    </source>
</evidence>
<accession>A0A0K0LG02</accession>